<accession>A0A494XBR6</accession>
<gene>
    <name evidence="1" type="ORF">D7S89_13205</name>
</gene>
<dbReference type="AlphaFoldDB" id="A0A494XBR6"/>
<reference evidence="1 2" key="1">
    <citation type="submission" date="2018-10" db="EMBL/GenBank/DDBJ databases">
        <title>Paraburkholderia sp. 7MK8-2, isolated from soil.</title>
        <authorList>
            <person name="Gao Z.-H."/>
            <person name="Qiu L.-H."/>
        </authorList>
    </citation>
    <scope>NUCLEOTIDE SEQUENCE [LARGE SCALE GENOMIC DNA]</scope>
    <source>
        <strain evidence="1 2">7MK8-2</strain>
    </source>
</reference>
<dbReference type="EMBL" id="RBZV01000004">
    <property type="protein sequence ID" value="RKP48277.1"/>
    <property type="molecule type" value="Genomic_DNA"/>
</dbReference>
<organism evidence="1 2">
    <name type="scientific">Trinickia fusca</name>
    <dbReference type="NCBI Taxonomy" id="2419777"/>
    <lineage>
        <taxon>Bacteria</taxon>
        <taxon>Pseudomonadati</taxon>
        <taxon>Pseudomonadota</taxon>
        <taxon>Betaproteobacteria</taxon>
        <taxon>Burkholderiales</taxon>
        <taxon>Burkholderiaceae</taxon>
        <taxon>Trinickia</taxon>
    </lineage>
</organism>
<proteinExistence type="predicted"/>
<dbReference type="Gene3D" id="3.60.15.10">
    <property type="entry name" value="Ribonuclease Z/Hydroxyacylglutathione hydrolase-like"/>
    <property type="match status" value="1"/>
</dbReference>
<dbReference type="PANTHER" id="PTHR30619:SF1">
    <property type="entry name" value="RECOMBINATION PROTEIN 2"/>
    <property type="match status" value="1"/>
</dbReference>
<dbReference type="InterPro" id="IPR036866">
    <property type="entry name" value="RibonucZ/Hydroxyglut_hydro"/>
</dbReference>
<dbReference type="OrthoDB" id="418728at2"/>
<evidence type="ECO:0000313" key="2">
    <source>
        <dbReference type="Proteomes" id="UP000280434"/>
    </source>
</evidence>
<dbReference type="Proteomes" id="UP000280434">
    <property type="component" value="Unassembled WGS sequence"/>
</dbReference>
<dbReference type="SUPFAM" id="SSF56281">
    <property type="entry name" value="Metallo-hydrolase/oxidoreductase"/>
    <property type="match status" value="1"/>
</dbReference>
<sequence length="415" mass="45366">MDGQPLHIPDGVMYCQIETFNGVKDYAPRIPCVRLFGVSLSSFQNEEWANASGCEVHILDISIRDWLSLANRARLELSARWYKALRSFDEEAVPPNSSKESLWVEVTYKLAHGPSDSYAYPAFTGSAPTYIGIDTVAFVRGPALPSFAMTSNVPLHRVQGSEHDWKLEGFHVGQGMCSVFHNDESGFLLDAGAGTPVNRDSYQAQKIANELMPLVKKLATSDTRLPMIISHPDADHWRILDWDVELLNRVGPVYLPSGRPSLAFNSHIIKPRVYGIGTQTLFHSGAASLSVYRSAPTSSDKNGECLVTVCEAAGKKALLPGDYVYKRMKSETGTPISILSAGQFDAVVVPHHGDEASSEQVFLPVGSESKAFFSAGTHQGYGHPTQSSIDAHRAVGFDILEDHAQRDIVSVPLIP</sequence>
<evidence type="ECO:0008006" key="3">
    <source>
        <dbReference type="Google" id="ProtNLM"/>
    </source>
</evidence>
<protein>
    <recommendedName>
        <fullName evidence="3">MBL fold metallo-hydrolase</fullName>
    </recommendedName>
</protein>
<keyword evidence="2" id="KW-1185">Reference proteome</keyword>
<dbReference type="InterPro" id="IPR052159">
    <property type="entry name" value="Competence_DNA_uptake"/>
</dbReference>
<dbReference type="PANTHER" id="PTHR30619">
    <property type="entry name" value="DNA INTERNALIZATION/COMPETENCE PROTEIN COMEC/REC2"/>
    <property type="match status" value="1"/>
</dbReference>
<dbReference type="RefSeq" id="WP_121278125.1">
    <property type="nucleotide sequence ID" value="NZ_RBZV01000004.1"/>
</dbReference>
<comment type="caution">
    <text evidence="1">The sequence shown here is derived from an EMBL/GenBank/DDBJ whole genome shotgun (WGS) entry which is preliminary data.</text>
</comment>
<evidence type="ECO:0000313" key="1">
    <source>
        <dbReference type="EMBL" id="RKP48277.1"/>
    </source>
</evidence>
<name>A0A494XBR6_9BURK</name>